<dbReference type="Proteomes" id="UP000655094">
    <property type="component" value="Unassembled WGS sequence"/>
</dbReference>
<proteinExistence type="predicted"/>
<feature type="compositionally biased region" description="Basic and acidic residues" evidence="1">
    <location>
        <begin position="40"/>
        <end position="59"/>
    </location>
</feature>
<feature type="compositionally biased region" description="Low complexity" evidence="1">
    <location>
        <begin position="1"/>
        <end position="12"/>
    </location>
</feature>
<name>A0A919HYW7_KLEPN</name>
<sequence length="98" mass="10692">MASLASSRQSASDSHRPLPGEVRASGEPWRESSRPAAAPDKQREEQFGQQQVEKRHDPARQPAEQHPGKGRRQLNAGEPAAPATARALPRRVSDSAHK</sequence>
<evidence type="ECO:0000313" key="3">
    <source>
        <dbReference type="Proteomes" id="UP000655094"/>
    </source>
</evidence>
<reference evidence="2" key="1">
    <citation type="submission" date="2020-10" db="EMBL/GenBank/DDBJ databases">
        <title>Genome Sequence of ESBL Producing Zambian Clinical Strains.</title>
        <authorList>
            <person name="Shawa M."/>
            <person name="Furuta Y."/>
            <person name="Simbotwe M."/>
            <person name="Mulenga E."/>
            <person name="Mubanga M."/>
            <person name="Mulenga G."/>
            <person name="Kaile C."/>
            <person name="Zorigt T."/>
            <person name="Hang'ombe B."/>
            <person name="Higashi H."/>
        </authorList>
    </citation>
    <scope>NUCLEOTIDE SEQUENCE</scope>
    <source>
        <strain evidence="2">Zam_UTH_09</strain>
    </source>
</reference>
<organism evidence="2 3">
    <name type="scientific">Klebsiella pneumoniae</name>
    <dbReference type="NCBI Taxonomy" id="573"/>
    <lineage>
        <taxon>Bacteria</taxon>
        <taxon>Pseudomonadati</taxon>
        <taxon>Pseudomonadota</taxon>
        <taxon>Gammaproteobacteria</taxon>
        <taxon>Enterobacterales</taxon>
        <taxon>Enterobacteriaceae</taxon>
        <taxon>Klebsiella/Raoultella group</taxon>
        <taxon>Klebsiella</taxon>
        <taxon>Klebsiella pneumoniae complex</taxon>
    </lineage>
</organism>
<dbReference type="AlphaFoldDB" id="A0A919HYW7"/>
<gene>
    <name evidence="2" type="ORF">KPZU09_69520</name>
</gene>
<protein>
    <submittedName>
        <fullName evidence="2">Uncharacterized protein</fullName>
    </submittedName>
</protein>
<dbReference type="EMBL" id="BNFF01000002">
    <property type="protein sequence ID" value="GHK57216.1"/>
    <property type="molecule type" value="Genomic_DNA"/>
</dbReference>
<feature type="region of interest" description="Disordered" evidence="1">
    <location>
        <begin position="1"/>
        <end position="98"/>
    </location>
</feature>
<evidence type="ECO:0000256" key="1">
    <source>
        <dbReference type="SAM" id="MobiDB-lite"/>
    </source>
</evidence>
<accession>A0A919HYW7</accession>
<comment type="caution">
    <text evidence="2">The sequence shown here is derived from an EMBL/GenBank/DDBJ whole genome shotgun (WGS) entry which is preliminary data.</text>
</comment>
<evidence type="ECO:0000313" key="2">
    <source>
        <dbReference type="EMBL" id="GHK57216.1"/>
    </source>
</evidence>